<dbReference type="EMBL" id="JAAIJQ010000048">
    <property type="protein sequence ID" value="NEV63357.1"/>
    <property type="molecule type" value="Genomic_DNA"/>
</dbReference>
<comment type="caution">
    <text evidence="5">The sequence shown here is derived from an EMBL/GenBank/DDBJ whole genome shotgun (WGS) entry which is preliminary data.</text>
</comment>
<dbReference type="Pfam" id="PF09850">
    <property type="entry name" value="DotU"/>
    <property type="match status" value="1"/>
</dbReference>
<dbReference type="NCBIfam" id="TIGR03349">
    <property type="entry name" value="IV_VI_DotU"/>
    <property type="match status" value="1"/>
</dbReference>
<reference evidence="5 6" key="1">
    <citation type="submission" date="2020-02" db="EMBL/GenBank/DDBJ databases">
        <title>Genome sequences of Thiorhodococcus mannitoliphagus and Thiorhodococcus minor, purple sulfur photosynthetic bacteria in the gammaproteobacterial family, Chromatiaceae.</title>
        <authorList>
            <person name="Aviles F.A."/>
            <person name="Meyer T.E."/>
            <person name="Kyndt J.A."/>
        </authorList>
    </citation>
    <scope>NUCLEOTIDE SEQUENCE [LARGE SCALE GENOMIC DNA]</scope>
    <source>
        <strain evidence="5 6">DSM 11518</strain>
    </source>
</reference>
<feature type="transmembrane region" description="Helical" evidence="3">
    <location>
        <begin position="245"/>
        <end position="265"/>
    </location>
</feature>
<dbReference type="SUPFAM" id="SSF103088">
    <property type="entry name" value="OmpA-like"/>
    <property type="match status" value="1"/>
</dbReference>
<evidence type="ECO:0000256" key="2">
    <source>
        <dbReference type="SAM" id="MobiDB-lite"/>
    </source>
</evidence>
<evidence type="ECO:0000256" key="1">
    <source>
        <dbReference type="PROSITE-ProRule" id="PRU00473"/>
    </source>
</evidence>
<dbReference type="InterPro" id="IPR006665">
    <property type="entry name" value="OmpA-like"/>
</dbReference>
<keyword evidence="3" id="KW-1133">Transmembrane helix</keyword>
<dbReference type="PANTHER" id="PTHR38033">
    <property type="entry name" value="MEMBRANE PROTEIN-RELATED"/>
    <property type="match status" value="1"/>
</dbReference>
<dbReference type="Gene3D" id="1.25.40.590">
    <property type="entry name" value="Type IV / VI secretion system, DotU"/>
    <property type="match status" value="1"/>
</dbReference>
<sequence>MTDDDPFLSPGDAGPTVIRPIPGGRRAPGMAPGAASPAPAPAPAGAPPSFQKIGEVPVNLDNPLVACAVGLLTVAAQLRGTQSHPDPDGLRDGLTRQVRDFETCARAKGLVDAVVLPARYVLCSLIDESVLDTPWGSHSVWSNRGLLISFHNEAWGGEKFFTALDRLLAYPAGNLHLLELMYLCLALGFEGRYRVREGGHGQLERVREQLYQTIRAQRGEPEPELSPHWQGVTQKRDPLIHQMPLWVFASIAALILLALFAYFTFALNRESDPVYLSLGNLDKGLPTLTDRPRTPIPGVIPVDEPPGPPPLTLRILLADEIAANKLEVVDRAQGQVVIIRGDALFASGSSAVRSQYIPLLKRIAEALAQLPGAVLVTGHSDSVPIKTLRFPSNWHLSQARAENVRDLLVEVAGNPSRFTAEGRADTELRVPDKPKDARNRRVEVMLMTPARSVGGVSSVAGVGS</sequence>
<gene>
    <name evidence="5" type="ORF">G3446_15925</name>
</gene>
<keyword evidence="1 3" id="KW-0472">Membrane</keyword>
<accession>A0A6M0K425</accession>
<dbReference type="PANTHER" id="PTHR38033:SF1">
    <property type="entry name" value="DOTU FAMILY TYPE IV_VI SECRETION SYSTEM PROTEIN"/>
    <property type="match status" value="1"/>
</dbReference>
<dbReference type="InterPro" id="IPR036737">
    <property type="entry name" value="OmpA-like_sf"/>
</dbReference>
<evidence type="ECO:0000256" key="3">
    <source>
        <dbReference type="SAM" id="Phobius"/>
    </source>
</evidence>
<dbReference type="Pfam" id="PF00691">
    <property type="entry name" value="OmpA"/>
    <property type="match status" value="1"/>
</dbReference>
<evidence type="ECO:0000313" key="5">
    <source>
        <dbReference type="EMBL" id="NEV63357.1"/>
    </source>
</evidence>
<dbReference type="RefSeq" id="WP_164453822.1">
    <property type="nucleotide sequence ID" value="NZ_JAAIJQ010000048.1"/>
</dbReference>
<organism evidence="5 6">
    <name type="scientific">Thiorhodococcus minor</name>
    <dbReference type="NCBI Taxonomy" id="57489"/>
    <lineage>
        <taxon>Bacteria</taxon>
        <taxon>Pseudomonadati</taxon>
        <taxon>Pseudomonadota</taxon>
        <taxon>Gammaproteobacteria</taxon>
        <taxon>Chromatiales</taxon>
        <taxon>Chromatiaceae</taxon>
        <taxon>Thiorhodococcus</taxon>
    </lineage>
</organism>
<feature type="compositionally biased region" description="Low complexity" evidence="2">
    <location>
        <begin position="22"/>
        <end position="37"/>
    </location>
</feature>
<feature type="region of interest" description="Disordered" evidence="2">
    <location>
        <begin position="1"/>
        <end position="46"/>
    </location>
</feature>
<dbReference type="InterPro" id="IPR038522">
    <property type="entry name" value="T4/T6SS_DotU_sf"/>
</dbReference>
<evidence type="ECO:0000259" key="4">
    <source>
        <dbReference type="PROSITE" id="PS51123"/>
    </source>
</evidence>
<name>A0A6M0K425_9GAMM</name>
<protein>
    <submittedName>
        <fullName evidence="5">OmpA family protein</fullName>
    </submittedName>
</protein>
<dbReference type="NCBIfam" id="NF038228">
    <property type="entry name" value="IcmH_DotU_IVB"/>
    <property type="match status" value="1"/>
</dbReference>
<evidence type="ECO:0000313" key="6">
    <source>
        <dbReference type="Proteomes" id="UP000483379"/>
    </source>
</evidence>
<dbReference type="AlphaFoldDB" id="A0A6M0K425"/>
<keyword evidence="3" id="KW-0812">Transmembrane</keyword>
<dbReference type="CDD" id="cd07185">
    <property type="entry name" value="OmpA_C-like"/>
    <property type="match status" value="1"/>
</dbReference>
<dbReference type="Proteomes" id="UP000483379">
    <property type="component" value="Unassembled WGS sequence"/>
</dbReference>
<dbReference type="InterPro" id="IPR017732">
    <property type="entry name" value="T4/T6SS_DotU"/>
</dbReference>
<feature type="domain" description="OmpA-like" evidence="4">
    <location>
        <begin position="332"/>
        <end position="450"/>
    </location>
</feature>
<dbReference type="Gene3D" id="3.30.1330.60">
    <property type="entry name" value="OmpA-like domain"/>
    <property type="match status" value="1"/>
</dbReference>
<dbReference type="GO" id="GO:0016020">
    <property type="term" value="C:membrane"/>
    <property type="evidence" value="ECO:0007669"/>
    <property type="project" value="UniProtKB-UniRule"/>
</dbReference>
<keyword evidence="6" id="KW-1185">Reference proteome</keyword>
<proteinExistence type="predicted"/>
<dbReference type="PROSITE" id="PS51123">
    <property type="entry name" value="OMPA_2"/>
    <property type="match status" value="1"/>
</dbReference>